<proteinExistence type="predicted"/>
<gene>
    <name evidence="2" type="primary">LOC115218945</name>
</gene>
<dbReference type="PANTHER" id="PTHR23274:SF51">
    <property type="entry name" value="OS03G0423850 PROTEIN"/>
    <property type="match status" value="1"/>
</dbReference>
<reference evidence="2" key="1">
    <citation type="submission" date="2025-08" db="UniProtKB">
        <authorList>
            <consortium name="RefSeq"/>
        </authorList>
    </citation>
    <scope>IDENTIFICATION</scope>
</reference>
<dbReference type="SUPFAM" id="SSF52540">
    <property type="entry name" value="P-loop containing nucleoside triphosphate hydrolases"/>
    <property type="match status" value="1"/>
</dbReference>
<accession>A0A6P7T4N5</accession>
<dbReference type="RefSeq" id="XP_029644826.1">
    <property type="nucleotide sequence ID" value="XM_029788966.1"/>
</dbReference>
<dbReference type="GO" id="GO:0006260">
    <property type="term" value="P:DNA replication"/>
    <property type="evidence" value="ECO:0007669"/>
    <property type="project" value="TreeGrafter"/>
</dbReference>
<evidence type="ECO:0000313" key="1">
    <source>
        <dbReference type="Proteomes" id="UP000515154"/>
    </source>
</evidence>
<sequence>MDTAMVPCYIIVSLHDHVIEAEVASGPYAGSTLLIPRIPHVSQEIEFPFTFTHKQFPVKPAFALACNTAQGQTFEQIGIYLPTQFFSHGQLYFALSRFQKKANMKILAERNENSMITDNGVYKKILL</sequence>
<dbReference type="PANTHER" id="PTHR23274">
    <property type="entry name" value="DNA HELICASE-RELATED"/>
    <property type="match status" value="1"/>
</dbReference>
<dbReference type="AlphaFoldDB" id="A0A6P7T4N5"/>
<name>A0A6P7T4N5_9MOLL</name>
<dbReference type="Proteomes" id="UP000515154">
    <property type="component" value="Linkage group LG14"/>
</dbReference>
<evidence type="ECO:0000313" key="2">
    <source>
        <dbReference type="RefSeq" id="XP_029644826.1"/>
    </source>
</evidence>
<dbReference type="InterPro" id="IPR027417">
    <property type="entry name" value="P-loop_NTPase"/>
</dbReference>
<keyword evidence="1" id="KW-1185">Reference proteome</keyword>
<protein>
    <submittedName>
        <fullName evidence="2">Uncharacterized protein LOC115218945</fullName>
    </submittedName>
</protein>
<dbReference type="KEGG" id="osn:115218945"/>
<organism evidence="1 2">
    <name type="scientific">Octopus sinensis</name>
    <name type="common">East Asian common octopus</name>
    <dbReference type="NCBI Taxonomy" id="2607531"/>
    <lineage>
        <taxon>Eukaryota</taxon>
        <taxon>Metazoa</taxon>
        <taxon>Spiralia</taxon>
        <taxon>Lophotrochozoa</taxon>
        <taxon>Mollusca</taxon>
        <taxon>Cephalopoda</taxon>
        <taxon>Coleoidea</taxon>
        <taxon>Octopodiformes</taxon>
        <taxon>Octopoda</taxon>
        <taxon>Incirrata</taxon>
        <taxon>Octopodidae</taxon>
        <taxon>Octopus</taxon>
    </lineage>
</organism>
<dbReference type="GO" id="GO:0005657">
    <property type="term" value="C:replication fork"/>
    <property type="evidence" value="ECO:0007669"/>
    <property type="project" value="TreeGrafter"/>
</dbReference>